<accession>A0A6A7FRH5</accession>
<dbReference type="PANTHER" id="PTHR12214">
    <property type="entry name" value="GC-RICH SEQUENCE DNA-BINDING FACTOR"/>
    <property type="match status" value="1"/>
</dbReference>
<dbReference type="InterPro" id="IPR022783">
    <property type="entry name" value="GCFC_dom"/>
</dbReference>
<dbReference type="GO" id="GO:0005634">
    <property type="term" value="C:nucleus"/>
    <property type="evidence" value="ECO:0007669"/>
    <property type="project" value="UniProtKB-SubCell"/>
</dbReference>
<dbReference type="AlphaFoldDB" id="A0A6A7FRH5"/>
<keyword evidence="4" id="KW-0732">Signal</keyword>
<evidence type="ECO:0000256" key="1">
    <source>
        <dbReference type="ARBA" id="ARBA00004123"/>
    </source>
</evidence>
<dbReference type="Pfam" id="PF07842">
    <property type="entry name" value="GCFC"/>
    <property type="match status" value="1"/>
</dbReference>
<evidence type="ECO:0000256" key="3">
    <source>
        <dbReference type="ARBA" id="ARBA00023242"/>
    </source>
</evidence>
<dbReference type="GO" id="GO:0003677">
    <property type="term" value="F:DNA binding"/>
    <property type="evidence" value="ECO:0007669"/>
    <property type="project" value="InterPro"/>
</dbReference>
<comment type="similarity">
    <text evidence="2">Belongs to the GCF family.</text>
</comment>
<feature type="chain" id="PRO_5025480443" evidence="4">
    <location>
        <begin position="23"/>
        <end position="295"/>
    </location>
</feature>
<name>A0A6A7FRH5_9CRUS</name>
<protein>
    <submittedName>
        <fullName evidence="6">PAX3-and PAX7-binding protein 1-like</fullName>
    </submittedName>
</protein>
<evidence type="ECO:0000256" key="4">
    <source>
        <dbReference type="SAM" id="SignalP"/>
    </source>
</evidence>
<organism evidence="6">
    <name type="scientific">Hirondellea gigas</name>
    <dbReference type="NCBI Taxonomy" id="1518452"/>
    <lineage>
        <taxon>Eukaryota</taxon>
        <taxon>Metazoa</taxon>
        <taxon>Ecdysozoa</taxon>
        <taxon>Arthropoda</taxon>
        <taxon>Crustacea</taxon>
        <taxon>Multicrustacea</taxon>
        <taxon>Malacostraca</taxon>
        <taxon>Eumalacostraca</taxon>
        <taxon>Peracarida</taxon>
        <taxon>Amphipoda</taxon>
        <taxon>Amphilochidea</taxon>
        <taxon>Lysianassida</taxon>
        <taxon>Lysianassidira</taxon>
        <taxon>Lysianassoidea</taxon>
        <taxon>Lysianassidae</taxon>
        <taxon>Hirondellea</taxon>
    </lineage>
</organism>
<dbReference type="EMBL" id="IACT01001690">
    <property type="protein sequence ID" value="LAC21028.1"/>
    <property type="molecule type" value="mRNA"/>
</dbReference>
<keyword evidence="3" id="KW-0539">Nucleus</keyword>
<reference evidence="6" key="1">
    <citation type="submission" date="2017-11" db="EMBL/GenBank/DDBJ databases">
        <title>The sensing device of the deep-sea amphipod.</title>
        <authorList>
            <person name="Kobayashi H."/>
            <person name="Nagahama T."/>
            <person name="Arai W."/>
            <person name="Sasagawa Y."/>
            <person name="Umeda M."/>
            <person name="Hayashi T."/>
            <person name="Nikaido I."/>
            <person name="Watanabe H."/>
            <person name="Oguri K."/>
            <person name="Kitazato H."/>
            <person name="Fujioka K."/>
            <person name="Kido Y."/>
            <person name="Takami H."/>
        </authorList>
    </citation>
    <scope>NUCLEOTIDE SEQUENCE</scope>
    <source>
        <tissue evidence="6">Whole body</tissue>
    </source>
</reference>
<proteinExistence type="evidence at transcript level"/>
<evidence type="ECO:0000313" key="6">
    <source>
        <dbReference type="EMBL" id="LAC21028.1"/>
    </source>
</evidence>
<dbReference type="GO" id="GO:0000398">
    <property type="term" value="P:mRNA splicing, via spliceosome"/>
    <property type="evidence" value="ECO:0007669"/>
    <property type="project" value="InterPro"/>
</dbReference>
<evidence type="ECO:0000256" key="2">
    <source>
        <dbReference type="ARBA" id="ARBA00010801"/>
    </source>
</evidence>
<feature type="domain" description="GCF C-terminal" evidence="5">
    <location>
        <begin position="59"/>
        <end position="188"/>
    </location>
</feature>
<sequence>MPKMIEIFLRLDLLLWNPLSEGVEVERQAWYTQLAMYAAPPPASGLTIEQFALDPDKHLLSHAVEKVVLVKLKEVVIAYWDPLSHSQTVRLVNLARHFCTTCPTLRPSSKQLKDLCAAVTHKIRQAIDKDVFIPIFTNTAFESRTSAGSLFFQRQFWVAWKLLSQVLMWHKVLNESTIAELGVKGILNLYLIPALNKAADISLTDGLEKVKYVIQAMPREWTKREIGDGSAHLYLSKLEHFLATTAQKSADIAYANDPKGSSSLHEIRRLLQSIGATRAAEVILHKYLNNGDDST</sequence>
<dbReference type="InterPro" id="IPR012890">
    <property type="entry name" value="GCFC2-like"/>
</dbReference>
<evidence type="ECO:0000259" key="5">
    <source>
        <dbReference type="Pfam" id="PF07842"/>
    </source>
</evidence>
<feature type="signal peptide" evidence="4">
    <location>
        <begin position="1"/>
        <end position="22"/>
    </location>
</feature>
<dbReference type="PANTHER" id="PTHR12214:SF0">
    <property type="entry name" value="LD29489P"/>
    <property type="match status" value="1"/>
</dbReference>
<comment type="subcellular location">
    <subcellularLocation>
        <location evidence="1">Nucleus</location>
    </subcellularLocation>
</comment>